<comment type="caution">
    <text evidence="1">The sequence shown here is derived from an EMBL/GenBank/DDBJ whole genome shotgun (WGS) entry which is preliminary data.</text>
</comment>
<dbReference type="AlphaFoldDB" id="A0A9D9GXH6"/>
<evidence type="ECO:0000313" key="1">
    <source>
        <dbReference type="EMBL" id="MBO8427553.1"/>
    </source>
</evidence>
<reference evidence="1" key="1">
    <citation type="submission" date="2020-10" db="EMBL/GenBank/DDBJ databases">
        <authorList>
            <person name="Gilroy R."/>
        </authorList>
    </citation>
    <scope>NUCLEOTIDE SEQUENCE</scope>
    <source>
        <strain evidence="1">11159</strain>
    </source>
</reference>
<dbReference type="EMBL" id="JADIMY010000068">
    <property type="protein sequence ID" value="MBO8427553.1"/>
    <property type="molecule type" value="Genomic_DNA"/>
</dbReference>
<name>A0A9D9GXH6_9BACL</name>
<protein>
    <recommendedName>
        <fullName evidence="3">Cellobiose phosphorylase</fullName>
    </recommendedName>
</protein>
<organism evidence="1 2">
    <name type="scientific">Candidatus Onthovivens merdipullorum</name>
    <dbReference type="NCBI Taxonomy" id="2840889"/>
    <lineage>
        <taxon>Bacteria</taxon>
        <taxon>Bacillati</taxon>
        <taxon>Bacillota</taxon>
        <taxon>Bacilli</taxon>
        <taxon>Bacillales</taxon>
        <taxon>Candidatus Onthovivens</taxon>
    </lineage>
</organism>
<sequence length="1034" mass="119753">MKKYDFLNDTFVVNDYLHASPFSSFLPAISGVTGKPLWVFYCNRGQGLASFGVTSKETPMTPFDSANSAYQNISLKSFRTFIKANGKFSEAFNKESHDNKMFINKSDFTIFDKEKDYEITITYSTVSEKDYPGLIRKVSVKNNTNSKIKYEIIDGLPIFFPYGLSNFSYKELVSLMAAYCLVINKENKMPFVKFKTSTNDCSIVSEVENGNAFVSIDEQGNRLTNFIDPKTVFGDDLALIKPEGFINNNLETLINTKEQTENKLPCAFSFISKELNPGESLTYYSIYGYFENIIEFNDNLGYIKPIDIENMISRTKEIIDDLLKGFKVTTNRDIFDKYVSQSLLDNNLRGGFPISLTEDEKNPYYIYSRKHGDMERDYNSFIIPSTYYSSGSGNFRDVLQNRRSDIYLYPVVKDTAIKQFFTLIQIDGQNPLNVKPDVFVLDNENLIKKYEFSKDFAKKLRKEFVPSELYTYLKTNHYDNIKEVFNDVINNSHTEIRANFAEGYWVDHRTYLVDLLEAYESVNPDKIKELLFSDDYKYFYSLVYVEPRSEKYSLVSENNVRQYGAINLKRLKEECEKLGYDINSTYYLKDKNNNEVKTTLASKIFNLILIKFSTLDSLQLGIEMECEKPGWNDAMNGLPGLFSSGMSETVELLRLTNFLENALSNYLDENLVILKEQAEFYEGTLSLVNSLLTEKIDNFSYWDKETSLREKFREKVHLGVDGEVKTYKVSNILEFLRNVKLILSKGIKKARELYEGILPSYLIYYVKDYEKTGYINHLGYETVKVKRFELYKLVPFLEGAARSFKLGKEFADEKEYRLIKESDLYDKKIHIYKTCAAIDDEPFEIGRIHAFTKGWLERECGFLHMNYKYLLGLLKCGLYKEFYNEIKDNFVCFMDPEIYKRSPIENSSFVVPSCNPDESIHGKGYFARLTGANAELIDMVIYMFIGKHMFTYKDGCLSLSISPKLSKEFFKEGHATLTFYNGLKLDIYNPNSINAYDSNEISYVIDNKEYKEIKGDLAKKVQEGIIKNIEVVVK</sequence>
<accession>A0A9D9GXH6</accession>
<gene>
    <name evidence="1" type="ORF">IAC58_03260</name>
</gene>
<dbReference type="Proteomes" id="UP000823613">
    <property type="component" value="Unassembled WGS sequence"/>
</dbReference>
<evidence type="ECO:0008006" key="3">
    <source>
        <dbReference type="Google" id="ProtNLM"/>
    </source>
</evidence>
<evidence type="ECO:0000313" key="2">
    <source>
        <dbReference type="Proteomes" id="UP000823613"/>
    </source>
</evidence>
<reference evidence="1" key="2">
    <citation type="journal article" date="2021" name="PeerJ">
        <title>Extensive microbial diversity within the chicken gut microbiome revealed by metagenomics and culture.</title>
        <authorList>
            <person name="Gilroy R."/>
            <person name="Ravi A."/>
            <person name="Getino M."/>
            <person name="Pursley I."/>
            <person name="Horton D.L."/>
            <person name="Alikhan N.F."/>
            <person name="Baker D."/>
            <person name="Gharbi K."/>
            <person name="Hall N."/>
            <person name="Watson M."/>
            <person name="Adriaenssens E.M."/>
            <person name="Foster-Nyarko E."/>
            <person name="Jarju S."/>
            <person name="Secka A."/>
            <person name="Antonio M."/>
            <person name="Oren A."/>
            <person name="Chaudhuri R.R."/>
            <person name="La Ragione R."/>
            <person name="Hildebrand F."/>
            <person name="Pallen M.J."/>
        </authorList>
    </citation>
    <scope>NUCLEOTIDE SEQUENCE</scope>
    <source>
        <strain evidence="1">11159</strain>
    </source>
</reference>
<proteinExistence type="predicted"/>